<sequence>MSCGMTAAQKPREPKNKAGSPAASASSLITFRLHQHRFTHANRDFNSLLKIHRCDRERSMCPRTGSSFRFTGGTWDCEWPRAPLNHSDAAFTCSL</sequence>
<dbReference type="AlphaFoldDB" id="A0AAW1E565"/>
<reference evidence="2 3" key="1">
    <citation type="journal article" date="2024" name="Genome Biol. Evol.">
        <title>Chromosome-level genome assembly of the viviparous eelpout Zoarces viviparus.</title>
        <authorList>
            <person name="Fuhrmann N."/>
            <person name="Brasseur M.V."/>
            <person name="Bakowski C.E."/>
            <person name="Podsiadlowski L."/>
            <person name="Prost S."/>
            <person name="Krehenwinkel H."/>
            <person name="Mayer C."/>
        </authorList>
    </citation>
    <scope>NUCLEOTIDE SEQUENCE [LARGE SCALE GENOMIC DNA]</scope>
    <source>
        <strain evidence="2">NO-MEL_2022_Ind0_liver</strain>
    </source>
</reference>
<proteinExistence type="predicted"/>
<protein>
    <submittedName>
        <fullName evidence="2">Uncharacterized protein</fullName>
    </submittedName>
</protein>
<gene>
    <name evidence="2" type="ORF">VZT92_025161</name>
</gene>
<feature type="region of interest" description="Disordered" evidence="1">
    <location>
        <begin position="1"/>
        <end position="23"/>
    </location>
</feature>
<evidence type="ECO:0000313" key="2">
    <source>
        <dbReference type="EMBL" id="KAK9517278.1"/>
    </source>
</evidence>
<name>A0AAW1E565_ZOAVI</name>
<evidence type="ECO:0000313" key="3">
    <source>
        <dbReference type="Proteomes" id="UP001488805"/>
    </source>
</evidence>
<keyword evidence="3" id="KW-1185">Reference proteome</keyword>
<comment type="caution">
    <text evidence="2">The sequence shown here is derived from an EMBL/GenBank/DDBJ whole genome shotgun (WGS) entry which is preliminary data.</text>
</comment>
<accession>A0AAW1E565</accession>
<organism evidence="2 3">
    <name type="scientific">Zoarces viviparus</name>
    <name type="common">Viviparous eelpout</name>
    <name type="synonym">Blennius viviparus</name>
    <dbReference type="NCBI Taxonomy" id="48416"/>
    <lineage>
        <taxon>Eukaryota</taxon>
        <taxon>Metazoa</taxon>
        <taxon>Chordata</taxon>
        <taxon>Craniata</taxon>
        <taxon>Vertebrata</taxon>
        <taxon>Euteleostomi</taxon>
        <taxon>Actinopterygii</taxon>
        <taxon>Neopterygii</taxon>
        <taxon>Teleostei</taxon>
        <taxon>Neoteleostei</taxon>
        <taxon>Acanthomorphata</taxon>
        <taxon>Eupercaria</taxon>
        <taxon>Perciformes</taxon>
        <taxon>Cottioidei</taxon>
        <taxon>Zoarcales</taxon>
        <taxon>Zoarcidae</taxon>
        <taxon>Zoarcinae</taxon>
        <taxon>Zoarces</taxon>
    </lineage>
</organism>
<dbReference type="EMBL" id="JBCEZU010000575">
    <property type="protein sequence ID" value="KAK9517278.1"/>
    <property type="molecule type" value="Genomic_DNA"/>
</dbReference>
<evidence type="ECO:0000256" key="1">
    <source>
        <dbReference type="SAM" id="MobiDB-lite"/>
    </source>
</evidence>
<dbReference type="Proteomes" id="UP001488805">
    <property type="component" value="Unassembled WGS sequence"/>
</dbReference>